<dbReference type="InterPro" id="IPR003582">
    <property type="entry name" value="ShKT_dom"/>
</dbReference>
<sequence length="461" mass="52011">FQTGQIVLTLQGSFLTYIFSPFSLRFGHYTVQAMKSVFLFAVVAILLTESQGQKKSTGPVDLYNYKFFTDNLPKNIKQKVNKALDRTKPFSFRGNRPGNAVDTHACGRVTAVPRHLNFITRYNHYQKYTHAYGIPIVSTNRVSNAGLNRACYVVRFLLADRPRLRQSLYKNYGRLGIMAENEGTTTIPEHRHLGSWWDTRARGLGGTLGIPISTGGEENLLCRSSDRYRREDIFLHEFSHGISEVAIRGGGIPGYFARLQRAYNSAKYRGLWRNTYAMSTVQEYFAEGVQSYFEVNDYAARPNGVHGPVNTRSKLRNYDITLYNLVREVFPCGNIIHDRCKRGTPPSFRMNCDGSKPVVTVAPPKVTTTTATTQSTKKPDGGDRDCGDKNKSCGGWARYGYCKSNAYVKTNCKKSCKSCDNSSCKDNNKWCNSWKGKGYCNSNSQHYNYMIKNCNKACSLC</sequence>
<dbReference type="Gene3D" id="1.10.10.1940">
    <property type="match status" value="1"/>
</dbReference>
<evidence type="ECO:0000256" key="2">
    <source>
        <dbReference type="SAM" id="MobiDB-lite"/>
    </source>
</evidence>
<feature type="compositionally biased region" description="Low complexity" evidence="2">
    <location>
        <begin position="367"/>
        <end position="376"/>
    </location>
</feature>
<dbReference type="GO" id="GO:0008237">
    <property type="term" value="F:metallopeptidase activity"/>
    <property type="evidence" value="ECO:0007669"/>
    <property type="project" value="InterPro"/>
</dbReference>
<dbReference type="SUPFAM" id="SSF55486">
    <property type="entry name" value="Metalloproteases ('zincins'), catalytic domain"/>
    <property type="match status" value="1"/>
</dbReference>
<feature type="domain" description="ShKT" evidence="3">
    <location>
        <begin position="424"/>
        <end position="461"/>
    </location>
</feature>
<comment type="caution">
    <text evidence="1">Lacks conserved residue(s) required for the propagation of feature annotation.</text>
</comment>
<evidence type="ECO:0000259" key="3">
    <source>
        <dbReference type="PROSITE" id="PS51670"/>
    </source>
</evidence>
<dbReference type="Pfam" id="PF01549">
    <property type="entry name" value="ShK"/>
    <property type="match status" value="2"/>
</dbReference>
<dbReference type="AlphaFoldDB" id="A0A069DUZ2"/>
<dbReference type="Gene3D" id="3.40.390.10">
    <property type="entry name" value="Collagenase (Catalytic Domain)"/>
    <property type="match status" value="1"/>
</dbReference>
<feature type="domain" description="ShKT" evidence="3">
    <location>
        <begin position="386"/>
        <end position="419"/>
    </location>
</feature>
<accession>A0A069DUZ2</accession>
<name>A0A069DUZ2_9CNID</name>
<dbReference type="InterPro" id="IPR024079">
    <property type="entry name" value="MetalloPept_cat_dom_sf"/>
</dbReference>
<feature type="non-terminal residue" evidence="4">
    <location>
        <position position="1"/>
    </location>
</feature>
<evidence type="ECO:0000313" key="4">
    <source>
        <dbReference type="EMBL" id="JAC85124.1"/>
    </source>
</evidence>
<evidence type="ECO:0000256" key="1">
    <source>
        <dbReference type="PROSITE-ProRule" id="PRU01005"/>
    </source>
</evidence>
<reference evidence="4" key="1">
    <citation type="journal article" date="2014" name="PLoS Genet.">
        <title>Differential Responses to Wnt and PCP Disruption Predict Expression and Developmental Function of Conserved and Novel Genes in a Cnidarian.</title>
        <authorList>
            <person name="Lapebie P."/>
            <person name="Ruggiero A."/>
            <person name="Barreau C."/>
            <person name="Chevalier S."/>
            <person name="Chang P."/>
            <person name="Dru P."/>
            <person name="Houliston E."/>
            <person name="Momose T."/>
        </authorList>
    </citation>
    <scope>NUCLEOTIDE SEQUENCE</scope>
</reference>
<proteinExistence type="evidence at transcript level"/>
<feature type="compositionally biased region" description="Basic and acidic residues" evidence="2">
    <location>
        <begin position="377"/>
        <end position="386"/>
    </location>
</feature>
<dbReference type="EMBL" id="GBGP01000059">
    <property type="protein sequence ID" value="JAC85124.1"/>
    <property type="molecule type" value="mRNA"/>
</dbReference>
<dbReference type="SMART" id="SM00254">
    <property type="entry name" value="ShKT"/>
    <property type="match status" value="2"/>
</dbReference>
<protein>
    <submittedName>
        <fullName evidence="4">Secreted ShK toxin domain containing protein</fullName>
    </submittedName>
</protein>
<dbReference type="PROSITE" id="PS51670">
    <property type="entry name" value="SHKT"/>
    <property type="match status" value="2"/>
</dbReference>
<feature type="region of interest" description="Disordered" evidence="2">
    <location>
        <begin position="367"/>
        <end position="386"/>
    </location>
</feature>
<organism evidence="4">
    <name type="scientific">Clytia hemisphaerica</name>
    <dbReference type="NCBI Taxonomy" id="252671"/>
    <lineage>
        <taxon>Eukaryota</taxon>
        <taxon>Metazoa</taxon>
        <taxon>Cnidaria</taxon>
        <taxon>Hydrozoa</taxon>
        <taxon>Hydroidolina</taxon>
        <taxon>Leptothecata</taxon>
        <taxon>Obeliida</taxon>
        <taxon>Clytiidae</taxon>
        <taxon>Clytia</taxon>
    </lineage>
</organism>